<dbReference type="InterPro" id="IPR016181">
    <property type="entry name" value="Acyl_CoA_acyltransferase"/>
</dbReference>
<comment type="caution">
    <text evidence="2">The sequence shown here is derived from an EMBL/GenBank/DDBJ whole genome shotgun (WGS) entry which is preliminary data.</text>
</comment>
<evidence type="ECO:0000259" key="1">
    <source>
        <dbReference type="PROSITE" id="PS51186"/>
    </source>
</evidence>
<evidence type="ECO:0000313" key="3">
    <source>
        <dbReference type="Proteomes" id="UP000678895"/>
    </source>
</evidence>
<proteinExistence type="predicted"/>
<reference evidence="2" key="1">
    <citation type="submission" date="2021-03" db="EMBL/GenBank/DDBJ databases">
        <title>Antimicrobial resistance genes in bacteria isolated from Japanese honey, and their potential for conferring macrolide and lincosamide resistance in the American foulbrood pathogen Paenibacillus larvae.</title>
        <authorList>
            <person name="Okamoto M."/>
            <person name="Kumagai M."/>
            <person name="Kanamori H."/>
            <person name="Takamatsu D."/>
        </authorList>
    </citation>
    <scope>NUCLEOTIDE SEQUENCE</scope>
    <source>
        <strain evidence="2">J41TS4</strain>
    </source>
</reference>
<sequence>MQMIIRESRQTDEHDIAEVIMACHWESPVADHELLALRWIRQFIVTEPQNCYVLEHPDTRKVVGYIVCATDTIAYESEFDKTYFPKLKSRFDELEAQAFEYLEENRKLLLFTRIHETGINLANYPAHLHINILPAYQRSGYGSMLLSAYEENLRKRRVPGYHLGTAAGNTKGLSFYNKHSLDLLHTTYEDGKPAISILGKRL</sequence>
<keyword evidence="3" id="KW-1185">Reference proteome</keyword>
<dbReference type="AlphaFoldDB" id="A0A920CL85"/>
<gene>
    <name evidence="2" type="ORF">J41TS4_11560</name>
</gene>
<dbReference type="Pfam" id="PF00583">
    <property type="entry name" value="Acetyltransf_1"/>
    <property type="match status" value="1"/>
</dbReference>
<dbReference type="CDD" id="cd04301">
    <property type="entry name" value="NAT_SF"/>
    <property type="match status" value="1"/>
</dbReference>
<feature type="domain" description="N-acetyltransferase" evidence="1">
    <location>
        <begin position="3"/>
        <end position="202"/>
    </location>
</feature>
<organism evidence="2 3">
    <name type="scientific">Paenibacillus apis</name>
    <dbReference type="NCBI Taxonomy" id="1792174"/>
    <lineage>
        <taxon>Bacteria</taxon>
        <taxon>Bacillati</taxon>
        <taxon>Bacillota</taxon>
        <taxon>Bacilli</taxon>
        <taxon>Bacillales</taxon>
        <taxon>Paenibacillaceae</taxon>
        <taxon>Paenibacillus</taxon>
    </lineage>
</organism>
<dbReference type="InterPro" id="IPR000182">
    <property type="entry name" value="GNAT_dom"/>
</dbReference>
<dbReference type="GO" id="GO:0016747">
    <property type="term" value="F:acyltransferase activity, transferring groups other than amino-acyl groups"/>
    <property type="evidence" value="ECO:0007669"/>
    <property type="project" value="InterPro"/>
</dbReference>
<dbReference type="EMBL" id="BORS01000003">
    <property type="protein sequence ID" value="GIO41398.1"/>
    <property type="molecule type" value="Genomic_DNA"/>
</dbReference>
<dbReference type="Gene3D" id="3.40.630.30">
    <property type="match status" value="1"/>
</dbReference>
<accession>A0A920CL85</accession>
<dbReference type="Proteomes" id="UP000678895">
    <property type="component" value="Unassembled WGS sequence"/>
</dbReference>
<name>A0A920CL85_9BACL</name>
<dbReference type="PROSITE" id="PS51186">
    <property type="entry name" value="GNAT"/>
    <property type="match status" value="1"/>
</dbReference>
<dbReference type="SUPFAM" id="SSF55729">
    <property type="entry name" value="Acyl-CoA N-acyltransferases (Nat)"/>
    <property type="match status" value="1"/>
</dbReference>
<evidence type="ECO:0000313" key="2">
    <source>
        <dbReference type="EMBL" id="GIO41398.1"/>
    </source>
</evidence>
<protein>
    <recommendedName>
        <fullName evidence="1">N-acetyltransferase domain-containing protein</fullName>
    </recommendedName>
</protein>